<organism evidence="1 2">
    <name type="scientific">Aldrovandia affinis</name>
    <dbReference type="NCBI Taxonomy" id="143900"/>
    <lineage>
        <taxon>Eukaryota</taxon>
        <taxon>Metazoa</taxon>
        <taxon>Chordata</taxon>
        <taxon>Craniata</taxon>
        <taxon>Vertebrata</taxon>
        <taxon>Euteleostomi</taxon>
        <taxon>Actinopterygii</taxon>
        <taxon>Neopterygii</taxon>
        <taxon>Teleostei</taxon>
        <taxon>Notacanthiformes</taxon>
        <taxon>Halosauridae</taxon>
        <taxon>Aldrovandia</taxon>
    </lineage>
</organism>
<sequence length="85" mass="9710">MFSHVESQSLMSKAPATHANVFVLATDQREFPRLLRENAQANRTVWTWNSLIPQITATNRERDPTQKKMSLVPEGDLAMTDTLRL</sequence>
<keyword evidence="2" id="KW-1185">Reference proteome</keyword>
<accession>A0AAD7SV65</accession>
<dbReference type="AlphaFoldDB" id="A0AAD7SV65"/>
<dbReference type="EMBL" id="JAINUG010000031">
    <property type="protein sequence ID" value="KAJ8409351.1"/>
    <property type="molecule type" value="Genomic_DNA"/>
</dbReference>
<gene>
    <name evidence="1" type="ORF">AAFF_G00235490</name>
</gene>
<evidence type="ECO:0000313" key="2">
    <source>
        <dbReference type="Proteomes" id="UP001221898"/>
    </source>
</evidence>
<evidence type="ECO:0000313" key="1">
    <source>
        <dbReference type="EMBL" id="KAJ8409351.1"/>
    </source>
</evidence>
<dbReference type="Proteomes" id="UP001221898">
    <property type="component" value="Unassembled WGS sequence"/>
</dbReference>
<comment type="caution">
    <text evidence="1">The sequence shown here is derived from an EMBL/GenBank/DDBJ whole genome shotgun (WGS) entry which is preliminary data.</text>
</comment>
<name>A0AAD7SV65_9TELE</name>
<reference evidence="1" key="1">
    <citation type="journal article" date="2023" name="Science">
        <title>Genome structures resolve the early diversification of teleost fishes.</title>
        <authorList>
            <person name="Parey E."/>
            <person name="Louis A."/>
            <person name="Montfort J."/>
            <person name="Bouchez O."/>
            <person name="Roques C."/>
            <person name="Iampietro C."/>
            <person name="Lluch J."/>
            <person name="Castinel A."/>
            <person name="Donnadieu C."/>
            <person name="Desvignes T."/>
            <person name="Floi Bucao C."/>
            <person name="Jouanno E."/>
            <person name="Wen M."/>
            <person name="Mejri S."/>
            <person name="Dirks R."/>
            <person name="Jansen H."/>
            <person name="Henkel C."/>
            <person name="Chen W.J."/>
            <person name="Zahm M."/>
            <person name="Cabau C."/>
            <person name="Klopp C."/>
            <person name="Thompson A.W."/>
            <person name="Robinson-Rechavi M."/>
            <person name="Braasch I."/>
            <person name="Lecointre G."/>
            <person name="Bobe J."/>
            <person name="Postlethwait J.H."/>
            <person name="Berthelot C."/>
            <person name="Roest Crollius H."/>
            <person name="Guiguen Y."/>
        </authorList>
    </citation>
    <scope>NUCLEOTIDE SEQUENCE</scope>
    <source>
        <strain evidence="1">NC1722</strain>
    </source>
</reference>
<proteinExistence type="predicted"/>
<protein>
    <submittedName>
        <fullName evidence="1">Uncharacterized protein</fullName>
    </submittedName>
</protein>